<evidence type="ECO:0000313" key="4">
    <source>
        <dbReference type="Proteomes" id="UP000037274"/>
    </source>
</evidence>
<evidence type="ECO:0000313" key="3">
    <source>
        <dbReference type="EMBL" id="KMS81446.1"/>
    </source>
</evidence>
<name>A0ABR5I4L3_STRLW</name>
<feature type="compositionally biased region" description="Basic residues" evidence="1">
    <location>
        <begin position="84"/>
        <end position="94"/>
    </location>
</feature>
<feature type="compositionally biased region" description="Basic and acidic residues" evidence="1">
    <location>
        <begin position="57"/>
        <end position="67"/>
    </location>
</feature>
<keyword evidence="4" id="KW-1185">Reference proteome</keyword>
<organism evidence="3 4">
    <name type="scientific">Streptomyces leeuwenhoekii</name>
    <dbReference type="NCBI Taxonomy" id="1437453"/>
    <lineage>
        <taxon>Bacteria</taxon>
        <taxon>Bacillati</taxon>
        <taxon>Actinomycetota</taxon>
        <taxon>Actinomycetes</taxon>
        <taxon>Kitasatosporales</taxon>
        <taxon>Streptomycetaceae</taxon>
        <taxon>Streptomyces</taxon>
    </lineage>
</organism>
<reference evidence="3 4" key="1">
    <citation type="submission" date="2015-06" db="EMBL/GenBank/DDBJ databases">
        <title>Draft genome sequence of Streptomyces leeuwenhoekii C58, which produces the novel lasso peptide, chaxapeptin.</title>
        <authorList>
            <person name="Yi Y."/>
            <person name="Hai D."/>
            <person name="Jaspars M."/>
            <person name="Sheng H."/>
            <person name="Rateb M.E."/>
            <person name="Bull A."/>
            <person name="Goodfellow M."/>
            <person name="Asenjo J.A."/>
            <person name="Ebel R."/>
        </authorList>
    </citation>
    <scope>NUCLEOTIDE SEQUENCE [LARGE SCALE GENOMIC DNA]</scope>
    <source>
        <strain evidence="3 4">C58</strain>
    </source>
</reference>
<evidence type="ECO:0000256" key="2">
    <source>
        <dbReference type="SAM" id="Phobius"/>
    </source>
</evidence>
<gene>
    <name evidence="3" type="ORF">ACH49_02920</name>
</gene>
<feature type="compositionally biased region" description="Low complexity" evidence="1">
    <location>
        <begin position="166"/>
        <end position="209"/>
    </location>
</feature>
<feature type="region of interest" description="Disordered" evidence="1">
    <location>
        <begin position="124"/>
        <end position="146"/>
    </location>
</feature>
<keyword evidence="2" id="KW-1133">Transmembrane helix</keyword>
<dbReference type="Proteomes" id="UP000037274">
    <property type="component" value="Unassembled WGS sequence"/>
</dbReference>
<dbReference type="EMBL" id="LFEH01000006">
    <property type="protein sequence ID" value="KMS81446.1"/>
    <property type="molecule type" value="Genomic_DNA"/>
</dbReference>
<feature type="region of interest" description="Disordered" evidence="1">
    <location>
        <begin position="44"/>
        <end position="94"/>
    </location>
</feature>
<comment type="caution">
    <text evidence="3">The sequence shown here is derived from an EMBL/GenBank/DDBJ whole genome shotgun (WGS) entry which is preliminary data.</text>
</comment>
<evidence type="ECO:0000256" key="1">
    <source>
        <dbReference type="SAM" id="MobiDB-lite"/>
    </source>
</evidence>
<feature type="compositionally biased region" description="Low complexity" evidence="1">
    <location>
        <begin position="68"/>
        <end position="80"/>
    </location>
</feature>
<feature type="compositionally biased region" description="Low complexity" evidence="1">
    <location>
        <begin position="218"/>
        <end position="227"/>
    </location>
</feature>
<protein>
    <submittedName>
        <fullName evidence="3">Uncharacterized protein</fullName>
    </submittedName>
</protein>
<feature type="compositionally biased region" description="Pro residues" evidence="1">
    <location>
        <begin position="228"/>
        <end position="250"/>
    </location>
</feature>
<accession>A0ABR5I4L3</accession>
<sequence length="264" mass="26258">MDYCHLCRRHLNGALACPGCGTSIERLPAFAGESGTLPYAVVGPGGDEWAEPGGDGGDGRELTHRPAADPADAAARPGRAGSRRDRKAAAHRRRRRRTLFVAAGFALAAGGLSLAELAVDRQGSAPRPVSAGDDPPQDGPPAEAGRATVPGVAAVLPAATGAATRAASPAASSSWAPSDPASASPTGGTPRAEPTGTAGATAGHTTPDAPSAPSLTRPSAAGAAPSSAPAPAPDPDPDPDPTSAPPTPEPSPEETCDRFLWWCT</sequence>
<dbReference type="RefSeq" id="WP_048571891.1">
    <property type="nucleotide sequence ID" value="NZ_LFEH01000006.1"/>
</dbReference>
<keyword evidence="2" id="KW-0472">Membrane</keyword>
<feature type="transmembrane region" description="Helical" evidence="2">
    <location>
        <begin position="99"/>
        <end position="119"/>
    </location>
</feature>
<proteinExistence type="predicted"/>
<feature type="region of interest" description="Disordered" evidence="1">
    <location>
        <begin position="166"/>
        <end position="258"/>
    </location>
</feature>
<keyword evidence="2" id="KW-0812">Transmembrane</keyword>